<dbReference type="InterPro" id="IPR031304">
    <property type="entry name" value="SLT_2"/>
</dbReference>
<feature type="signal peptide" evidence="2">
    <location>
        <begin position="1"/>
        <end position="20"/>
    </location>
</feature>
<reference evidence="4 5" key="1">
    <citation type="journal article" date="2015" name="Nature">
        <title>rRNA introns, odd ribosomes, and small enigmatic genomes across a large radiation of phyla.</title>
        <authorList>
            <person name="Brown C.T."/>
            <person name="Hug L.A."/>
            <person name="Thomas B.C."/>
            <person name="Sharon I."/>
            <person name="Castelle C.J."/>
            <person name="Singh A."/>
            <person name="Wilkins M.J."/>
            <person name="Williams K.H."/>
            <person name="Banfield J.F."/>
        </authorList>
    </citation>
    <scope>NUCLEOTIDE SEQUENCE [LARGE SCALE GENOMIC DNA]</scope>
</reference>
<dbReference type="EMBL" id="LCJM01000015">
    <property type="protein sequence ID" value="KKT78790.1"/>
    <property type="molecule type" value="Genomic_DNA"/>
</dbReference>
<keyword evidence="2" id="KW-0732">Signal</keyword>
<dbReference type="Proteomes" id="UP000034889">
    <property type="component" value="Unassembled WGS sequence"/>
</dbReference>
<name>A0A0G1K5B4_9BACT</name>
<accession>A0A0G1K5B4</accession>
<sequence>MRLFWLSLLLIPVFYISAQAIDPSSVTDRRAQLESELAGIEKEIGGYRNIIQDKQNQAQSLERDIALLDAQIKKSQLEIRARNIAISNLQGAIGEKNKTISALDNKIEREKDSLSELLRELYQIDQSSMVEMLLGYDNLSEFFVQADSFDAIQRSLQQSFQEIRANKSEAEAQKIDLEERKAQELQLKTIQELERKSIEDKEREKKRILDLTRGQEKAYKKVLDERAKNAAAIRSQLFLLNGSKAIPFEKALEYALQVEKGAGIRPAFLLGIIAEESNLGANVGTGNWNIDLAHARCAKQRDAFKDITSRLGLNPDSMPVSKKAWYGYCGGAMGPAQFIPTTWLLYESAVAKITRHNPPNPWDPQDAFVASGLLLRDNGAGARTYAAEYNAALKYLAGSNWKNPAYRFYGDDVMGLATKYQEQIDIISRTAQR</sequence>
<dbReference type="Gene3D" id="1.10.530.10">
    <property type="match status" value="1"/>
</dbReference>
<feature type="coiled-coil region" evidence="1">
    <location>
        <begin position="30"/>
        <end position="120"/>
    </location>
</feature>
<organism evidence="4 5">
    <name type="scientific">Candidatus Giovannonibacteria bacterium GW2011_GWC2_44_8</name>
    <dbReference type="NCBI Taxonomy" id="1618657"/>
    <lineage>
        <taxon>Bacteria</taxon>
        <taxon>Candidatus Giovannoniibacteriota</taxon>
    </lineage>
</organism>
<dbReference type="Gene3D" id="6.10.250.3150">
    <property type="match status" value="1"/>
</dbReference>
<evidence type="ECO:0000259" key="3">
    <source>
        <dbReference type="Pfam" id="PF13406"/>
    </source>
</evidence>
<keyword evidence="1" id="KW-0175">Coiled coil</keyword>
<evidence type="ECO:0000313" key="5">
    <source>
        <dbReference type="Proteomes" id="UP000034889"/>
    </source>
</evidence>
<dbReference type="InterPro" id="IPR023346">
    <property type="entry name" value="Lysozyme-like_dom_sf"/>
</dbReference>
<evidence type="ECO:0000256" key="2">
    <source>
        <dbReference type="SAM" id="SignalP"/>
    </source>
</evidence>
<proteinExistence type="predicted"/>
<dbReference type="Pfam" id="PF13406">
    <property type="entry name" value="SLT_2"/>
    <property type="match status" value="1"/>
</dbReference>
<evidence type="ECO:0000256" key="1">
    <source>
        <dbReference type="SAM" id="Coils"/>
    </source>
</evidence>
<feature type="chain" id="PRO_5002538007" description="Transglycosylase SLT domain-containing protein" evidence="2">
    <location>
        <begin position="21"/>
        <end position="433"/>
    </location>
</feature>
<protein>
    <recommendedName>
        <fullName evidence="3">Transglycosylase SLT domain-containing protein</fullName>
    </recommendedName>
</protein>
<comment type="caution">
    <text evidence="4">The sequence shown here is derived from an EMBL/GenBank/DDBJ whole genome shotgun (WGS) entry which is preliminary data.</text>
</comment>
<evidence type="ECO:0000313" key="4">
    <source>
        <dbReference type="EMBL" id="KKT78790.1"/>
    </source>
</evidence>
<feature type="coiled-coil region" evidence="1">
    <location>
        <begin position="153"/>
        <end position="188"/>
    </location>
</feature>
<dbReference type="SUPFAM" id="SSF53955">
    <property type="entry name" value="Lysozyme-like"/>
    <property type="match status" value="1"/>
</dbReference>
<gene>
    <name evidence="4" type="ORF">UW74_C0015G0007</name>
</gene>
<dbReference type="AlphaFoldDB" id="A0A0G1K5B4"/>
<feature type="domain" description="Transglycosylase SLT" evidence="3">
    <location>
        <begin position="255"/>
        <end position="379"/>
    </location>
</feature>